<sequence>MLVIGRPELIYNSRHDIIPPEYIIQKADYNGIDI</sequence>
<gene>
    <name evidence="1" type="ORF">METZ01_LOCUS361545</name>
</gene>
<organism evidence="1">
    <name type="scientific">marine metagenome</name>
    <dbReference type="NCBI Taxonomy" id="408172"/>
    <lineage>
        <taxon>unclassified sequences</taxon>
        <taxon>metagenomes</taxon>
        <taxon>ecological metagenomes</taxon>
    </lineage>
</organism>
<name>A0A382SIG0_9ZZZZ</name>
<dbReference type="EMBL" id="UINC01128743">
    <property type="protein sequence ID" value="SVD08691.1"/>
    <property type="molecule type" value="Genomic_DNA"/>
</dbReference>
<dbReference type="AlphaFoldDB" id="A0A382SIG0"/>
<accession>A0A382SIG0</accession>
<protein>
    <submittedName>
        <fullName evidence="1">Uncharacterized protein</fullName>
    </submittedName>
</protein>
<evidence type="ECO:0000313" key="1">
    <source>
        <dbReference type="EMBL" id="SVD08691.1"/>
    </source>
</evidence>
<reference evidence="1" key="1">
    <citation type="submission" date="2018-05" db="EMBL/GenBank/DDBJ databases">
        <authorList>
            <person name="Lanie J.A."/>
            <person name="Ng W.-L."/>
            <person name="Kazmierczak K.M."/>
            <person name="Andrzejewski T.M."/>
            <person name="Davidsen T.M."/>
            <person name="Wayne K.J."/>
            <person name="Tettelin H."/>
            <person name="Glass J.I."/>
            <person name="Rusch D."/>
            <person name="Podicherti R."/>
            <person name="Tsui H.-C.T."/>
            <person name="Winkler M.E."/>
        </authorList>
    </citation>
    <scope>NUCLEOTIDE SEQUENCE</scope>
</reference>
<proteinExistence type="predicted"/>